<reference evidence="1 2" key="1">
    <citation type="submission" date="2019-10" db="EMBL/GenBank/DDBJ databases">
        <title>Description of Paenibacillus humi sp. nov.</title>
        <authorList>
            <person name="Carlier A."/>
            <person name="Qi S."/>
        </authorList>
    </citation>
    <scope>NUCLEOTIDE SEQUENCE [LARGE SCALE GENOMIC DNA]</scope>
    <source>
        <strain evidence="1 2">LMG 31461</strain>
    </source>
</reference>
<dbReference type="Gene3D" id="3.40.190.10">
    <property type="entry name" value="Periplasmic binding protein-like II"/>
    <property type="match status" value="1"/>
</dbReference>
<dbReference type="PANTHER" id="PTHR43649:SF12">
    <property type="entry name" value="DIACETYLCHITOBIOSE BINDING PROTEIN DASA"/>
    <property type="match status" value="1"/>
</dbReference>
<comment type="caution">
    <text evidence="1">The sequence shown here is derived from an EMBL/GenBank/DDBJ whole genome shotgun (WGS) entry which is preliminary data.</text>
</comment>
<gene>
    <name evidence="1" type="ORF">GC096_24535</name>
</gene>
<accession>A0ABX1XFP1</accession>
<keyword evidence="2" id="KW-1185">Reference proteome</keyword>
<dbReference type="InterPro" id="IPR006059">
    <property type="entry name" value="SBP"/>
</dbReference>
<dbReference type="Proteomes" id="UP000653578">
    <property type="component" value="Unassembled WGS sequence"/>
</dbReference>
<dbReference type="CDD" id="cd13585">
    <property type="entry name" value="PBP2_TMBP_like"/>
    <property type="match status" value="1"/>
</dbReference>
<dbReference type="InterPro" id="IPR050490">
    <property type="entry name" value="Bact_solute-bd_prot1"/>
</dbReference>
<dbReference type="PANTHER" id="PTHR43649">
    <property type="entry name" value="ARABINOSE-BINDING PROTEIN-RELATED"/>
    <property type="match status" value="1"/>
</dbReference>
<sequence length="472" mass="50929">MHYDLTTKRKGDETMKKVFGMGASIALAVSVLVTGCSKTPEASPSAAASVAPAATVAATAAPTPESQKPVTLKFWGGVPPESGPQDAVDAWNKANPTIKVEYTRYVNDDPGNLKLETALLSNTDAPDIYMNYGDAYMTKRQAAGMAEPLDDLIAKASFDVEGIIGAANIKKFADGKYYYLPANKNLGAVLFNMKALDAAGEKLPTAWTWDDFSAMATKLNKGEMKGTMLDPALSWFGDTVLQTAKPQDWVIAADGTSNFNNPAMKKGLEMQKSLEDKGVMMKYSEAVAGKITVQNELLTGKTAMTASQIYIIRYIKDIKSFPHDFKVAFAPYPQFTAGSNINPGGGMGDYMSINKNSKNKDAAFKFISWYLQEGNMAMVPGGRIPTNKKADAGKIASILIGDAKDLIDEASLKALLAGNYTFPTSYNVPVPTELRAIFKDEMEKYLLGAQPLDKALDTMKTRGDMTIKGAKK</sequence>
<evidence type="ECO:0000313" key="2">
    <source>
        <dbReference type="Proteomes" id="UP000653578"/>
    </source>
</evidence>
<organism evidence="1 2">
    <name type="scientific">Paenibacillus plantarum</name>
    <dbReference type="NCBI Taxonomy" id="2654975"/>
    <lineage>
        <taxon>Bacteria</taxon>
        <taxon>Bacillati</taxon>
        <taxon>Bacillota</taxon>
        <taxon>Bacilli</taxon>
        <taxon>Bacillales</taxon>
        <taxon>Paenibacillaceae</taxon>
        <taxon>Paenibacillus</taxon>
    </lineage>
</organism>
<dbReference type="Pfam" id="PF01547">
    <property type="entry name" value="SBP_bac_1"/>
    <property type="match status" value="1"/>
</dbReference>
<protein>
    <submittedName>
        <fullName evidence="1">Extracellular solute-binding protein</fullName>
    </submittedName>
</protein>
<dbReference type="SUPFAM" id="SSF53850">
    <property type="entry name" value="Periplasmic binding protein-like II"/>
    <property type="match status" value="1"/>
</dbReference>
<name>A0ABX1XFP1_9BACL</name>
<dbReference type="EMBL" id="WHNY01000067">
    <property type="protein sequence ID" value="NOU67217.1"/>
    <property type="molecule type" value="Genomic_DNA"/>
</dbReference>
<proteinExistence type="predicted"/>
<evidence type="ECO:0000313" key="1">
    <source>
        <dbReference type="EMBL" id="NOU67217.1"/>
    </source>
</evidence>